<dbReference type="NCBIfam" id="TIGR00055">
    <property type="entry name" value="uppS"/>
    <property type="match status" value="1"/>
</dbReference>
<dbReference type="InterPro" id="IPR001441">
    <property type="entry name" value="UPP_synth-like"/>
</dbReference>
<feature type="binding site" evidence="2">
    <location>
        <begin position="36"/>
        <end position="39"/>
    </location>
    <ligand>
        <name>substrate</name>
    </ligand>
</feature>
<gene>
    <name evidence="3" type="primary">uppS</name>
    <name evidence="3" type="ORF">GCM10010978_03900</name>
</gene>
<name>A0A8J2ZPD9_9BACI</name>
<sequence>MSIKIPFIKHKDKIKEQEQPNELKNVPAHVAIIMDGNGRWAKKRGLPRIAGHNEGVHAVNRVVKAAAEAKVEILTLYAFSTENWKRPKSEIDYIMKLPKEFLHIYLPELMKNNVRIQMIGEFDELPAHTKDAVNYGIEQTKNNTGMLLNFALNYGGRHEITQAIKKMLEDINCSKLSIDQISEDHFSNYLYTKGLQDPDLLIRTSGEQRISNFLLWQLAYTELWFTDVLWPDFNEEVFRKALQDYQNRKRRFGGL</sequence>
<comment type="caution">
    <text evidence="3">The sequence shown here is derived from an EMBL/GenBank/DDBJ whole genome shotgun (WGS) entry which is preliminary data.</text>
</comment>
<organism evidence="3 4">
    <name type="scientific">Compostibacillus humi</name>
    <dbReference type="NCBI Taxonomy" id="1245525"/>
    <lineage>
        <taxon>Bacteria</taxon>
        <taxon>Bacillati</taxon>
        <taxon>Bacillota</taxon>
        <taxon>Bacilli</taxon>
        <taxon>Bacillales</taxon>
        <taxon>Bacillaceae</taxon>
        <taxon>Compostibacillus</taxon>
    </lineage>
</organism>
<dbReference type="GO" id="GO:0016094">
    <property type="term" value="P:polyprenol biosynthetic process"/>
    <property type="evidence" value="ECO:0007669"/>
    <property type="project" value="TreeGrafter"/>
</dbReference>
<feature type="binding site" evidence="2">
    <location>
        <position position="222"/>
    </location>
    <ligand>
        <name>Mg(2+)</name>
        <dbReference type="ChEBI" id="CHEBI:18420"/>
    </ligand>
</feature>
<reference evidence="3" key="1">
    <citation type="journal article" date="2014" name="Int. J. Syst. Evol. Microbiol.">
        <title>Complete genome sequence of Corynebacterium casei LMG S-19264T (=DSM 44701T), isolated from a smear-ripened cheese.</title>
        <authorList>
            <consortium name="US DOE Joint Genome Institute (JGI-PGF)"/>
            <person name="Walter F."/>
            <person name="Albersmeier A."/>
            <person name="Kalinowski J."/>
            <person name="Ruckert C."/>
        </authorList>
    </citation>
    <scope>NUCLEOTIDE SEQUENCE</scope>
    <source>
        <strain evidence="3">CGMCC 1.12360</strain>
    </source>
</reference>
<feature type="binding site" evidence="2">
    <location>
        <begin position="80"/>
        <end position="82"/>
    </location>
    <ligand>
        <name>substrate</name>
    </ligand>
</feature>
<dbReference type="InterPro" id="IPR036424">
    <property type="entry name" value="UPP_synth-like_sf"/>
</dbReference>
<dbReference type="EMBL" id="BMEV01000004">
    <property type="protein sequence ID" value="GGH69699.1"/>
    <property type="molecule type" value="Genomic_DNA"/>
</dbReference>
<keyword evidence="1 2" id="KW-0808">Transferase</keyword>
<feature type="active site" description="Proton acceptor" evidence="2">
    <location>
        <position position="83"/>
    </location>
</feature>
<feature type="binding site" evidence="2">
    <location>
        <position position="35"/>
    </location>
    <ligand>
        <name>Mg(2+)</name>
        <dbReference type="ChEBI" id="CHEBI:18420"/>
    </ligand>
</feature>
<dbReference type="GO" id="GO:0030145">
    <property type="term" value="F:manganese ion binding"/>
    <property type="evidence" value="ECO:0007669"/>
    <property type="project" value="TreeGrafter"/>
</dbReference>
<evidence type="ECO:0000256" key="2">
    <source>
        <dbReference type="HAMAP-Rule" id="MF_01139"/>
    </source>
</evidence>
<keyword evidence="4" id="KW-1185">Reference proteome</keyword>
<comment type="similarity">
    <text evidence="2">Belongs to the UPP synthase family.</text>
</comment>
<reference evidence="3" key="2">
    <citation type="submission" date="2020-09" db="EMBL/GenBank/DDBJ databases">
        <authorList>
            <person name="Sun Q."/>
            <person name="Zhou Y."/>
        </authorList>
    </citation>
    <scope>NUCLEOTIDE SEQUENCE</scope>
    <source>
        <strain evidence="3">CGMCC 1.12360</strain>
    </source>
</reference>
<feature type="binding site" evidence="2">
    <location>
        <position position="84"/>
    </location>
    <ligand>
        <name>substrate</name>
    </ligand>
</feature>
<feature type="binding site" evidence="2">
    <location>
        <position position="203"/>
    </location>
    <ligand>
        <name>substrate</name>
    </ligand>
</feature>
<comment type="function">
    <text evidence="2">Catalyzes the condensation of isopentenyl diphosphate (IPP) with allylic pyrophosphates generating different type of terpenoids.</text>
</comment>
<dbReference type="Proteomes" id="UP000602050">
    <property type="component" value="Unassembled WGS sequence"/>
</dbReference>
<dbReference type="FunFam" id="3.40.1180.10:FF:000001">
    <property type="entry name" value="(2E,6E)-farnesyl-diphosphate-specific ditrans,polycis-undecaprenyl-diphosphate synthase"/>
    <property type="match status" value="1"/>
</dbReference>
<proteinExistence type="inferred from homology"/>
<dbReference type="NCBIfam" id="NF011405">
    <property type="entry name" value="PRK14830.1"/>
    <property type="match status" value="1"/>
</dbReference>
<dbReference type="Pfam" id="PF01255">
    <property type="entry name" value="Prenyltransf"/>
    <property type="match status" value="1"/>
</dbReference>
<dbReference type="PANTHER" id="PTHR10291:SF0">
    <property type="entry name" value="DEHYDRODOLICHYL DIPHOSPHATE SYNTHASE 2"/>
    <property type="match status" value="1"/>
</dbReference>
<feature type="active site" evidence="2">
    <location>
        <position position="35"/>
    </location>
</feature>
<dbReference type="AlphaFoldDB" id="A0A8J2ZPD9"/>
<dbReference type="SUPFAM" id="SSF64005">
    <property type="entry name" value="Undecaprenyl diphosphate synthase"/>
    <property type="match status" value="1"/>
</dbReference>
<evidence type="ECO:0000256" key="1">
    <source>
        <dbReference type="ARBA" id="ARBA00022679"/>
    </source>
</evidence>
<dbReference type="PROSITE" id="PS01066">
    <property type="entry name" value="UPP_SYNTHASE"/>
    <property type="match status" value="1"/>
</dbReference>
<dbReference type="GO" id="GO:0008834">
    <property type="term" value="F:ditrans,polycis-undecaprenyl-diphosphate synthase [(2E,6E)-farnesyl-diphosphate specific] activity"/>
    <property type="evidence" value="ECO:0007669"/>
    <property type="project" value="TreeGrafter"/>
</dbReference>
<dbReference type="PANTHER" id="PTHR10291">
    <property type="entry name" value="DEHYDRODOLICHYL DIPHOSPHATE SYNTHASE FAMILY MEMBER"/>
    <property type="match status" value="1"/>
</dbReference>
<comment type="cofactor">
    <cofactor evidence="2">
        <name>Mg(2+)</name>
        <dbReference type="ChEBI" id="CHEBI:18420"/>
    </cofactor>
    <text evidence="2">Binds 2 magnesium ions per subunit.</text>
</comment>
<keyword evidence="2" id="KW-0479">Metal-binding</keyword>
<feature type="binding site" evidence="2">
    <location>
        <position position="86"/>
    </location>
    <ligand>
        <name>substrate</name>
    </ligand>
</feature>
<keyword evidence="2" id="KW-0460">Magnesium</keyword>
<feature type="binding site" evidence="2">
    <location>
        <position position="48"/>
    </location>
    <ligand>
        <name>substrate</name>
    </ligand>
</feature>
<evidence type="ECO:0000313" key="4">
    <source>
        <dbReference type="Proteomes" id="UP000602050"/>
    </source>
</evidence>
<dbReference type="CDD" id="cd00475">
    <property type="entry name" value="Cis_IPPS"/>
    <property type="match status" value="1"/>
</dbReference>
<dbReference type="RefSeq" id="WP_188390689.1">
    <property type="nucleotide sequence ID" value="NZ_BMEV01000004.1"/>
</dbReference>
<dbReference type="HAMAP" id="MF_01139">
    <property type="entry name" value="ISPT"/>
    <property type="match status" value="1"/>
</dbReference>
<evidence type="ECO:0000313" key="3">
    <source>
        <dbReference type="EMBL" id="GGH69699.1"/>
    </source>
</evidence>
<comment type="subunit">
    <text evidence="2">Homodimer.</text>
</comment>
<feature type="binding site" evidence="2">
    <location>
        <begin position="209"/>
        <end position="211"/>
    </location>
    <ligand>
        <name>substrate</name>
    </ligand>
</feature>
<dbReference type="EC" id="2.5.1.-" evidence="2"/>
<accession>A0A8J2ZPD9</accession>
<feature type="binding site" evidence="2">
    <location>
        <position position="40"/>
    </location>
    <ligand>
        <name>substrate</name>
    </ligand>
</feature>
<feature type="binding site" evidence="2">
    <location>
        <position position="52"/>
    </location>
    <ligand>
        <name>substrate</name>
    </ligand>
</feature>
<dbReference type="GO" id="GO:0000287">
    <property type="term" value="F:magnesium ion binding"/>
    <property type="evidence" value="ECO:0007669"/>
    <property type="project" value="UniProtKB-UniRule"/>
</dbReference>
<dbReference type="InterPro" id="IPR018520">
    <property type="entry name" value="UPP_synth-like_CS"/>
</dbReference>
<protein>
    <recommendedName>
        <fullName evidence="2">Isoprenyl transferase</fullName>
        <ecNumber evidence="2">2.5.1.-</ecNumber>
    </recommendedName>
</protein>
<dbReference type="GO" id="GO:0005829">
    <property type="term" value="C:cytosol"/>
    <property type="evidence" value="ECO:0007669"/>
    <property type="project" value="TreeGrafter"/>
</dbReference>
<dbReference type="Gene3D" id="3.40.1180.10">
    <property type="entry name" value="Decaprenyl diphosphate synthase-like"/>
    <property type="match status" value="1"/>
</dbReference>